<dbReference type="EMBL" id="JAHQIW010001793">
    <property type="protein sequence ID" value="KAJ1353651.1"/>
    <property type="molecule type" value="Genomic_DNA"/>
</dbReference>
<evidence type="ECO:0000313" key="2">
    <source>
        <dbReference type="EMBL" id="KAJ1353651.1"/>
    </source>
</evidence>
<evidence type="ECO:0000256" key="1">
    <source>
        <dbReference type="SAM" id="MobiDB-lite"/>
    </source>
</evidence>
<gene>
    <name evidence="2" type="ORF">KIN20_010318</name>
</gene>
<comment type="caution">
    <text evidence="2">The sequence shown here is derived from an EMBL/GenBank/DDBJ whole genome shotgun (WGS) entry which is preliminary data.</text>
</comment>
<protein>
    <submittedName>
        <fullName evidence="2">Uncharacterized protein</fullName>
    </submittedName>
</protein>
<evidence type="ECO:0000313" key="3">
    <source>
        <dbReference type="Proteomes" id="UP001196413"/>
    </source>
</evidence>
<proteinExistence type="predicted"/>
<dbReference type="Proteomes" id="UP001196413">
    <property type="component" value="Unassembled WGS sequence"/>
</dbReference>
<keyword evidence="3" id="KW-1185">Reference proteome</keyword>
<feature type="region of interest" description="Disordered" evidence="1">
    <location>
        <begin position="26"/>
        <end position="46"/>
    </location>
</feature>
<sequence>MDEKIAHNAHIYKEILEKSTANAFTLSSRNGPLSRHKTDERQFKRREKRKVHNSLIGCDLDDAMLRLHFENRACKLYVEVVGRRSCVFDSR</sequence>
<accession>A0AAD5QP19</accession>
<dbReference type="AlphaFoldDB" id="A0AAD5QP19"/>
<reference evidence="2" key="1">
    <citation type="submission" date="2021-06" db="EMBL/GenBank/DDBJ databases">
        <title>Parelaphostrongylus tenuis whole genome reference sequence.</title>
        <authorList>
            <person name="Garwood T.J."/>
            <person name="Larsen P.A."/>
            <person name="Fountain-Jones N.M."/>
            <person name="Garbe J.R."/>
            <person name="Macchietto M.G."/>
            <person name="Kania S.A."/>
            <person name="Gerhold R.W."/>
            <person name="Richards J.E."/>
            <person name="Wolf T.M."/>
        </authorList>
    </citation>
    <scope>NUCLEOTIDE SEQUENCE</scope>
    <source>
        <strain evidence="2">MNPRO001-30</strain>
        <tissue evidence="2">Meninges</tissue>
    </source>
</reference>
<organism evidence="2 3">
    <name type="scientific">Parelaphostrongylus tenuis</name>
    <name type="common">Meningeal worm</name>
    <dbReference type="NCBI Taxonomy" id="148309"/>
    <lineage>
        <taxon>Eukaryota</taxon>
        <taxon>Metazoa</taxon>
        <taxon>Ecdysozoa</taxon>
        <taxon>Nematoda</taxon>
        <taxon>Chromadorea</taxon>
        <taxon>Rhabditida</taxon>
        <taxon>Rhabditina</taxon>
        <taxon>Rhabditomorpha</taxon>
        <taxon>Strongyloidea</taxon>
        <taxon>Metastrongylidae</taxon>
        <taxon>Parelaphostrongylus</taxon>
    </lineage>
</organism>
<name>A0AAD5QP19_PARTN</name>